<dbReference type="EMBL" id="JAEEGC010000025">
    <property type="protein sequence ID" value="MBV7272453.1"/>
    <property type="molecule type" value="Genomic_DNA"/>
</dbReference>
<keyword evidence="2" id="KW-0436">Ligase</keyword>
<dbReference type="PROSITE" id="PS50975">
    <property type="entry name" value="ATP_GRASP"/>
    <property type="match status" value="1"/>
</dbReference>
<evidence type="ECO:0000259" key="5">
    <source>
        <dbReference type="PROSITE" id="PS50975"/>
    </source>
</evidence>
<evidence type="ECO:0000313" key="7">
    <source>
        <dbReference type="Proteomes" id="UP000694308"/>
    </source>
</evidence>
<keyword evidence="7" id="KW-1185">Reference proteome</keyword>
<evidence type="ECO:0000256" key="2">
    <source>
        <dbReference type="ARBA" id="ARBA00022598"/>
    </source>
</evidence>
<dbReference type="AlphaFoldDB" id="A0A949TU64"/>
<dbReference type="GO" id="GO:0008716">
    <property type="term" value="F:D-alanine-D-alanine ligase activity"/>
    <property type="evidence" value="ECO:0007669"/>
    <property type="project" value="InterPro"/>
</dbReference>
<keyword evidence="4" id="KW-0547">Nucleotide-binding</keyword>
<dbReference type="Pfam" id="PF07478">
    <property type="entry name" value="Dala_Dala_lig_C"/>
    <property type="match status" value="1"/>
</dbReference>
<dbReference type="PANTHER" id="PTHR23132">
    <property type="entry name" value="D-ALANINE--D-ALANINE LIGASE"/>
    <property type="match status" value="1"/>
</dbReference>
<keyword evidence="4" id="KW-0067">ATP-binding</keyword>
<evidence type="ECO:0000256" key="1">
    <source>
        <dbReference type="ARBA" id="ARBA00010871"/>
    </source>
</evidence>
<organism evidence="6 7">
    <name type="scientific">Clostridium thailandense</name>
    <dbReference type="NCBI Taxonomy" id="2794346"/>
    <lineage>
        <taxon>Bacteria</taxon>
        <taxon>Bacillati</taxon>
        <taxon>Bacillota</taxon>
        <taxon>Clostridia</taxon>
        <taxon>Eubacteriales</taxon>
        <taxon>Clostridiaceae</taxon>
        <taxon>Clostridium</taxon>
    </lineage>
</organism>
<accession>A0A949TU64</accession>
<evidence type="ECO:0000256" key="3">
    <source>
        <dbReference type="ARBA" id="ARBA00022723"/>
    </source>
</evidence>
<dbReference type="InterPro" id="IPR011095">
    <property type="entry name" value="Dala_Dala_lig_C"/>
</dbReference>
<dbReference type="GO" id="GO:0046872">
    <property type="term" value="F:metal ion binding"/>
    <property type="evidence" value="ECO:0007669"/>
    <property type="project" value="UniProtKB-KW"/>
</dbReference>
<reference evidence="6" key="1">
    <citation type="submission" date="2020-12" db="EMBL/GenBank/DDBJ databases">
        <title>Clostridium thailandense sp. nov., a novel acetogenic bacterium isolated from peat land soil in Thailand.</title>
        <authorList>
            <person name="Chaikitkaew S."/>
            <person name="Birkeland N.K."/>
        </authorList>
    </citation>
    <scope>NUCLEOTIDE SEQUENCE</scope>
    <source>
        <strain evidence="6">PL3</strain>
    </source>
</reference>
<dbReference type="RefSeq" id="WP_218319488.1">
    <property type="nucleotide sequence ID" value="NZ_JAEEGC010000025.1"/>
</dbReference>
<keyword evidence="3" id="KW-0479">Metal-binding</keyword>
<sequence>MNRKMNIAVVHGGTSSESAISTQNAGYIAKSLEENGHVVSLLEFDESIYTNLQKSRPQLVFIAVQGKYHGDGTMQSICEHLRLPYTGSKATAAAIINDKCICKKVCACHGIRTPEFIYVNKQEFFSTSKEELLEEIEKVMPYPVVAKAITQGGSYGIEYIQSREDYEKIAQTFKFDDEIIIERFIKGKFVTTSILEIEKVPTALPTLLCENLIGEQEELVLCNKRVTAKEAEISAQLKKELEKVSIDVFKIFNAKNYARIDYMLEEKTKIPYFIEINAVPGLTPDDSFFPQAAEKYGISLNNLVEIIVENEL</sequence>
<evidence type="ECO:0000313" key="6">
    <source>
        <dbReference type="EMBL" id="MBV7272453.1"/>
    </source>
</evidence>
<dbReference type="PANTHER" id="PTHR23132:SF23">
    <property type="entry name" value="D-ALANINE--D-ALANINE LIGASE B"/>
    <property type="match status" value="1"/>
</dbReference>
<comment type="caution">
    <text evidence="6">The sequence shown here is derived from an EMBL/GenBank/DDBJ whole genome shotgun (WGS) entry which is preliminary data.</text>
</comment>
<dbReference type="GO" id="GO:0005524">
    <property type="term" value="F:ATP binding"/>
    <property type="evidence" value="ECO:0007669"/>
    <property type="project" value="UniProtKB-UniRule"/>
</dbReference>
<proteinExistence type="inferred from homology"/>
<comment type="similarity">
    <text evidence="1">Belongs to the D-alanine--D-alanine ligase family.</text>
</comment>
<evidence type="ECO:0000256" key="4">
    <source>
        <dbReference type="PROSITE-ProRule" id="PRU00409"/>
    </source>
</evidence>
<gene>
    <name evidence="6" type="ORF">I6U48_05925</name>
</gene>
<protein>
    <submittedName>
        <fullName evidence="6">ATP-grasp domain-containing protein</fullName>
    </submittedName>
</protein>
<dbReference type="InterPro" id="IPR011761">
    <property type="entry name" value="ATP-grasp"/>
</dbReference>
<feature type="domain" description="ATP-grasp" evidence="5">
    <location>
        <begin position="103"/>
        <end position="309"/>
    </location>
</feature>
<dbReference type="Proteomes" id="UP000694308">
    <property type="component" value="Unassembled WGS sequence"/>
</dbReference>
<name>A0A949TU64_9CLOT</name>